<dbReference type="EMBL" id="SEOQ01000252">
    <property type="protein sequence ID" value="TFY66388.1"/>
    <property type="molecule type" value="Genomic_DNA"/>
</dbReference>
<dbReference type="Pfam" id="PF12937">
    <property type="entry name" value="F-box-like"/>
    <property type="match status" value="1"/>
</dbReference>
<sequence length="622" mass="69739">MSYPDILSQTPAVNEGSELVTSSDGVAVSAGEYWLKAVASRVSSSDLHVSPLRNRPAAVDIQLKMEDEMKAMILAMCKLRTRYNALSLISSLPPEVLSNIFWYHMSALPPSRTSLGWIEATHVCRHWRDAALQDHSLWSNITSILGPQWTGRMLARAQFTPLSITYSLSSENAKLVSKPLYHTRELRVRGAASELSPLLDSVASVAHQLELLEVFQQTGLIICLPPDYFANILYLRHLTLKGLCIPWTARIPATLIHLEIKLTQSDVRRLSSEATLDDVLDSLEKLPLLEELILQNCLPSESHTPVSEDRTISLPRLRLLHVVNMAALYPSLTQYLVVPLSSRVVIKDKLSFAPESQLCSLPIINSTFDTQETPLTILSIADVTFWSLTALAWRVPVSNLKTVGEPNSMEDLDRYTRKRGLKSLKPDVDLNTNLSETGHRCPSELCIENLLGVLPLDDLRYFALDFGSLSWSPEKWIQVLRRCKKVEHMLITNTPADYVGIALGARPDGSDDPEHPLQEDEARQTFSFLPNLRTLVFEDVDFLTPPSTNLRKQVKEALALRTEAGFPVRLRFTDCMLDAAVVESFREVSEVDYPWEDDREDSEEEDSEQSEHGGNEGEDVSS</sequence>
<organism evidence="3 4">
    <name type="scientific">Dentipellis fragilis</name>
    <dbReference type="NCBI Taxonomy" id="205917"/>
    <lineage>
        <taxon>Eukaryota</taxon>
        <taxon>Fungi</taxon>
        <taxon>Dikarya</taxon>
        <taxon>Basidiomycota</taxon>
        <taxon>Agaricomycotina</taxon>
        <taxon>Agaricomycetes</taxon>
        <taxon>Russulales</taxon>
        <taxon>Hericiaceae</taxon>
        <taxon>Dentipellis</taxon>
    </lineage>
</organism>
<dbReference type="Proteomes" id="UP000298327">
    <property type="component" value="Unassembled WGS sequence"/>
</dbReference>
<evidence type="ECO:0000313" key="3">
    <source>
        <dbReference type="EMBL" id="TFY66388.1"/>
    </source>
</evidence>
<evidence type="ECO:0000313" key="4">
    <source>
        <dbReference type="Proteomes" id="UP000298327"/>
    </source>
</evidence>
<dbReference type="InterPro" id="IPR001810">
    <property type="entry name" value="F-box_dom"/>
</dbReference>
<proteinExistence type="predicted"/>
<evidence type="ECO:0000259" key="2">
    <source>
        <dbReference type="Pfam" id="PF12937"/>
    </source>
</evidence>
<dbReference type="STRING" id="205917.A0A4Y9YXF8"/>
<dbReference type="InterPro" id="IPR036047">
    <property type="entry name" value="F-box-like_dom_sf"/>
</dbReference>
<feature type="domain" description="F-box" evidence="2">
    <location>
        <begin position="89"/>
        <end position="141"/>
    </location>
</feature>
<feature type="region of interest" description="Disordered" evidence="1">
    <location>
        <begin position="590"/>
        <end position="622"/>
    </location>
</feature>
<dbReference type="OrthoDB" id="3264373at2759"/>
<dbReference type="SUPFAM" id="SSF81383">
    <property type="entry name" value="F-box domain"/>
    <property type="match status" value="1"/>
</dbReference>
<name>A0A4Y9YXF8_9AGAM</name>
<keyword evidence="4" id="KW-1185">Reference proteome</keyword>
<feature type="compositionally biased region" description="Acidic residues" evidence="1">
    <location>
        <begin position="593"/>
        <end position="608"/>
    </location>
</feature>
<protein>
    <recommendedName>
        <fullName evidence="2">F-box domain-containing protein</fullName>
    </recommendedName>
</protein>
<accession>A0A4Y9YXF8</accession>
<reference evidence="3 4" key="1">
    <citation type="submission" date="2019-02" db="EMBL/GenBank/DDBJ databases">
        <title>Genome sequencing of the rare red list fungi Dentipellis fragilis.</title>
        <authorList>
            <person name="Buettner E."/>
            <person name="Kellner H."/>
        </authorList>
    </citation>
    <scope>NUCLEOTIDE SEQUENCE [LARGE SCALE GENOMIC DNA]</scope>
    <source>
        <strain evidence="3 4">DSM 105465</strain>
    </source>
</reference>
<evidence type="ECO:0000256" key="1">
    <source>
        <dbReference type="SAM" id="MobiDB-lite"/>
    </source>
</evidence>
<dbReference type="AlphaFoldDB" id="A0A4Y9YXF8"/>
<dbReference type="Gene3D" id="1.20.1280.50">
    <property type="match status" value="1"/>
</dbReference>
<gene>
    <name evidence="3" type="ORF">EVG20_g4705</name>
</gene>
<comment type="caution">
    <text evidence="3">The sequence shown here is derived from an EMBL/GenBank/DDBJ whole genome shotgun (WGS) entry which is preliminary data.</text>
</comment>